<dbReference type="OrthoDB" id="4743193at2759"/>
<dbReference type="InterPro" id="IPR046496">
    <property type="entry name" value="DUF6589"/>
</dbReference>
<gene>
    <name evidence="2" type="ORF">CERSUDRAFT_23404</name>
</gene>
<name>M2QEB8_CERS8</name>
<dbReference type="AlphaFoldDB" id="M2QEB8"/>
<dbReference type="Proteomes" id="UP000016930">
    <property type="component" value="Unassembled WGS sequence"/>
</dbReference>
<evidence type="ECO:0000313" key="3">
    <source>
        <dbReference type="Proteomes" id="UP000016930"/>
    </source>
</evidence>
<protein>
    <recommendedName>
        <fullName evidence="1">DUF6589 domain-containing protein</fullName>
    </recommendedName>
</protein>
<dbReference type="Pfam" id="PF20231">
    <property type="entry name" value="DUF6589"/>
    <property type="match status" value="1"/>
</dbReference>
<accession>M2QEB8</accession>
<evidence type="ECO:0000259" key="1">
    <source>
        <dbReference type="Pfam" id="PF20231"/>
    </source>
</evidence>
<proteinExistence type="predicted"/>
<sequence>WKFMADLVEYGPEYFWKFKDGLGEPEPVEQISLVKSQQIPVKAMDINESTTAGNIDALTNLFRQMGVGSTAEESSPGCQDIGDHVTLVHGDLSTAERVESLRQSRSDETTSWRRFQSVVFVMGLFHLKMACADAIWKLYIQPKAARLDETCMMEHVAEIRPKETIKMGSKPGFRRMHEVIQHVGVVSRLDCWRLEVERVHKCSSLEEWAKLSPTWEDVQQIAKALTLNYVAGNNLSNIRSQPQQERDKQNENSLLLQRDCLLYEEITHAMNAGDIG</sequence>
<evidence type="ECO:0000313" key="2">
    <source>
        <dbReference type="EMBL" id="EMD35388.1"/>
    </source>
</evidence>
<dbReference type="EMBL" id="KB445800">
    <property type="protein sequence ID" value="EMD35388.1"/>
    <property type="molecule type" value="Genomic_DNA"/>
</dbReference>
<feature type="domain" description="DUF6589" evidence="1">
    <location>
        <begin position="6"/>
        <end position="276"/>
    </location>
</feature>
<feature type="non-terminal residue" evidence="2">
    <location>
        <position position="276"/>
    </location>
</feature>
<reference evidence="2 3" key="1">
    <citation type="journal article" date="2012" name="Proc. Natl. Acad. Sci. U.S.A.">
        <title>Comparative genomics of Ceriporiopsis subvermispora and Phanerochaete chrysosporium provide insight into selective ligninolysis.</title>
        <authorList>
            <person name="Fernandez-Fueyo E."/>
            <person name="Ruiz-Duenas F.J."/>
            <person name="Ferreira P."/>
            <person name="Floudas D."/>
            <person name="Hibbett D.S."/>
            <person name="Canessa P."/>
            <person name="Larrondo L.F."/>
            <person name="James T.Y."/>
            <person name="Seelenfreund D."/>
            <person name="Lobos S."/>
            <person name="Polanco R."/>
            <person name="Tello M."/>
            <person name="Honda Y."/>
            <person name="Watanabe T."/>
            <person name="Watanabe T."/>
            <person name="Ryu J.S."/>
            <person name="Kubicek C.P."/>
            <person name="Schmoll M."/>
            <person name="Gaskell J."/>
            <person name="Hammel K.E."/>
            <person name="St John F.J."/>
            <person name="Vanden Wymelenberg A."/>
            <person name="Sabat G."/>
            <person name="Splinter BonDurant S."/>
            <person name="Syed K."/>
            <person name="Yadav J.S."/>
            <person name="Doddapaneni H."/>
            <person name="Subramanian V."/>
            <person name="Lavin J.L."/>
            <person name="Oguiza J.A."/>
            <person name="Perez G."/>
            <person name="Pisabarro A.G."/>
            <person name="Ramirez L."/>
            <person name="Santoyo F."/>
            <person name="Master E."/>
            <person name="Coutinho P.M."/>
            <person name="Henrissat B."/>
            <person name="Lombard V."/>
            <person name="Magnuson J.K."/>
            <person name="Kuees U."/>
            <person name="Hori C."/>
            <person name="Igarashi K."/>
            <person name="Samejima M."/>
            <person name="Held B.W."/>
            <person name="Barry K.W."/>
            <person name="LaButti K.M."/>
            <person name="Lapidus A."/>
            <person name="Lindquist E.A."/>
            <person name="Lucas S.M."/>
            <person name="Riley R."/>
            <person name="Salamov A.A."/>
            <person name="Hoffmeister D."/>
            <person name="Schwenk D."/>
            <person name="Hadar Y."/>
            <person name="Yarden O."/>
            <person name="de Vries R.P."/>
            <person name="Wiebenga A."/>
            <person name="Stenlid J."/>
            <person name="Eastwood D."/>
            <person name="Grigoriev I.V."/>
            <person name="Berka R.M."/>
            <person name="Blanchette R.A."/>
            <person name="Kersten P."/>
            <person name="Martinez A.T."/>
            <person name="Vicuna R."/>
            <person name="Cullen D."/>
        </authorList>
    </citation>
    <scope>NUCLEOTIDE SEQUENCE [LARGE SCALE GENOMIC DNA]</scope>
    <source>
        <strain evidence="2 3">B</strain>
    </source>
</reference>
<dbReference type="HOGENOM" id="CLU_009487_1_2_1"/>
<keyword evidence="3" id="KW-1185">Reference proteome</keyword>
<dbReference type="STRING" id="914234.M2QEB8"/>
<feature type="non-terminal residue" evidence="2">
    <location>
        <position position="1"/>
    </location>
</feature>
<organism evidence="2 3">
    <name type="scientific">Ceriporiopsis subvermispora (strain B)</name>
    <name type="common">White-rot fungus</name>
    <name type="synonym">Gelatoporia subvermispora</name>
    <dbReference type="NCBI Taxonomy" id="914234"/>
    <lineage>
        <taxon>Eukaryota</taxon>
        <taxon>Fungi</taxon>
        <taxon>Dikarya</taxon>
        <taxon>Basidiomycota</taxon>
        <taxon>Agaricomycotina</taxon>
        <taxon>Agaricomycetes</taxon>
        <taxon>Polyporales</taxon>
        <taxon>Gelatoporiaceae</taxon>
        <taxon>Gelatoporia</taxon>
    </lineage>
</organism>